<evidence type="ECO:0000256" key="1">
    <source>
        <dbReference type="ARBA" id="ARBA00022801"/>
    </source>
</evidence>
<dbReference type="InterPro" id="IPR000086">
    <property type="entry name" value="NUDIX_hydrolase_dom"/>
</dbReference>
<keyword evidence="1" id="KW-0378">Hydrolase</keyword>
<dbReference type="PANTHER" id="PTHR43736:SF1">
    <property type="entry name" value="DIHYDRONEOPTERIN TRIPHOSPHATE DIPHOSPHATASE"/>
    <property type="match status" value="1"/>
</dbReference>
<dbReference type="Pfam" id="PF00293">
    <property type="entry name" value="NUDIX"/>
    <property type="match status" value="1"/>
</dbReference>
<gene>
    <name evidence="3" type="ORF">COT87_02025</name>
</gene>
<sequence>MITCTFENDNVASPGLRHITVNAIVIRNNQVLMGLRAPVKGLTMLETDKWALIGGFFDMGETLIEAVKREVMEESGWEIDNLQLFRINDNPGHPKEDRQNVDMIFTARATKQVSQHDQEISELKWFPLDALPPRDQIAFDHGQDLNLYKEYLKISVDLPIFG</sequence>
<dbReference type="InterPro" id="IPR020084">
    <property type="entry name" value="NUDIX_hydrolase_CS"/>
</dbReference>
<proteinExistence type="predicted"/>
<dbReference type="Proteomes" id="UP000230796">
    <property type="component" value="Unassembled WGS sequence"/>
</dbReference>
<evidence type="ECO:0000313" key="4">
    <source>
        <dbReference type="Proteomes" id="UP000230796"/>
    </source>
</evidence>
<dbReference type="AlphaFoldDB" id="A0A2H0VKS8"/>
<dbReference type="SUPFAM" id="SSF55811">
    <property type="entry name" value="Nudix"/>
    <property type="match status" value="1"/>
</dbReference>
<dbReference type="InterPro" id="IPR015797">
    <property type="entry name" value="NUDIX_hydrolase-like_dom_sf"/>
</dbReference>
<comment type="caution">
    <text evidence="3">The sequence shown here is derived from an EMBL/GenBank/DDBJ whole genome shotgun (WGS) entry which is preliminary data.</text>
</comment>
<dbReference type="Gene3D" id="3.90.79.10">
    <property type="entry name" value="Nucleoside Triphosphate Pyrophosphohydrolase"/>
    <property type="match status" value="1"/>
</dbReference>
<reference evidence="4" key="1">
    <citation type="submission" date="2017-09" db="EMBL/GenBank/DDBJ databases">
        <title>Depth-based differentiation of microbial function through sediment-hosted aquifers and enrichment of novel symbionts in the deep terrestrial subsurface.</title>
        <authorList>
            <person name="Probst A.J."/>
            <person name="Ladd B."/>
            <person name="Jarett J.K."/>
            <person name="Geller-Mcgrath D.E."/>
            <person name="Sieber C.M.K."/>
            <person name="Emerson J.B."/>
            <person name="Anantharaman K."/>
            <person name="Thomas B.C."/>
            <person name="Malmstrom R."/>
            <person name="Stieglmeier M."/>
            <person name="Klingl A."/>
            <person name="Woyke T."/>
            <person name="Ryan C.M."/>
            <person name="Banfield J.F."/>
        </authorList>
    </citation>
    <scope>NUCLEOTIDE SEQUENCE [LARGE SCALE GENOMIC DNA]</scope>
</reference>
<evidence type="ECO:0000259" key="2">
    <source>
        <dbReference type="PROSITE" id="PS51462"/>
    </source>
</evidence>
<name>A0A2H0VKS8_9BACT</name>
<dbReference type="PROSITE" id="PS51462">
    <property type="entry name" value="NUDIX"/>
    <property type="match status" value="1"/>
</dbReference>
<dbReference type="EMBL" id="PFAF01000041">
    <property type="protein sequence ID" value="PIR98959.1"/>
    <property type="molecule type" value="Genomic_DNA"/>
</dbReference>
<accession>A0A2H0VKS8</accession>
<feature type="domain" description="Nudix hydrolase" evidence="2">
    <location>
        <begin position="16"/>
        <end position="149"/>
    </location>
</feature>
<organism evidence="3 4">
    <name type="scientific">Candidatus Collierbacteria bacterium CG10_big_fil_rev_8_21_14_0_10_44_9</name>
    <dbReference type="NCBI Taxonomy" id="1974535"/>
    <lineage>
        <taxon>Bacteria</taxon>
        <taxon>Candidatus Collieribacteriota</taxon>
    </lineage>
</organism>
<dbReference type="GO" id="GO:0016787">
    <property type="term" value="F:hydrolase activity"/>
    <property type="evidence" value="ECO:0007669"/>
    <property type="project" value="UniProtKB-KW"/>
</dbReference>
<protein>
    <recommendedName>
        <fullName evidence="2">Nudix hydrolase domain-containing protein</fullName>
    </recommendedName>
</protein>
<dbReference type="PANTHER" id="PTHR43736">
    <property type="entry name" value="ADP-RIBOSE PYROPHOSPHATASE"/>
    <property type="match status" value="1"/>
</dbReference>
<dbReference type="PROSITE" id="PS00893">
    <property type="entry name" value="NUDIX_BOX"/>
    <property type="match status" value="1"/>
</dbReference>
<evidence type="ECO:0000313" key="3">
    <source>
        <dbReference type="EMBL" id="PIR98959.1"/>
    </source>
</evidence>